<protein>
    <submittedName>
        <fullName evidence="4">GNAT family N-acetyltransferase</fullName>
        <ecNumber evidence="4">2.3.1.-</ecNumber>
    </submittedName>
</protein>
<dbReference type="InterPro" id="IPR050832">
    <property type="entry name" value="Bact_Acetyltransf"/>
</dbReference>
<dbReference type="Gene3D" id="3.40.630.30">
    <property type="match status" value="1"/>
</dbReference>
<keyword evidence="5" id="KW-1185">Reference proteome</keyword>
<comment type="caution">
    <text evidence="4">The sequence shown here is derived from an EMBL/GenBank/DDBJ whole genome shotgun (WGS) entry which is preliminary data.</text>
</comment>
<dbReference type="InterPro" id="IPR000182">
    <property type="entry name" value="GNAT_dom"/>
</dbReference>
<dbReference type="EMBL" id="JBIASD010000014">
    <property type="protein sequence ID" value="MFF3668260.1"/>
    <property type="molecule type" value="Genomic_DNA"/>
</dbReference>
<evidence type="ECO:0000259" key="3">
    <source>
        <dbReference type="PROSITE" id="PS51186"/>
    </source>
</evidence>
<evidence type="ECO:0000256" key="2">
    <source>
        <dbReference type="ARBA" id="ARBA00023315"/>
    </source>
</evidence>
<dbReference type="EC" id="2.3.1.-" evidence="4"/>
<dbReference type="Proteomes" id="UP001602013">
    <property type="component" value="Unassembled WGS sequence"/>
</dbReference>
<evidence type="ECO:0000313" key="4">
    <source>
        <dbReference type="EMBL" id="MFF3668260.1"/>
    </source>
</evidence>
<evidence type="ECO:0000256" key="1">
    <source>
        <dbReference type="ARBA" id="ARBA00022679"/>
    </source>
</evidence>
<organism evidence="4 5">
    <name type="scientific">Microtetraspora malaysiensis</name>
    <dbReference type="NCBI Taxonomy" id="161358"/>
    <lineage>
        <taxon>Bacteria</taxon>
        <taxon>Bacillati</taxon>
        <taxon>Actinomycetota</taxon>
        <taxon>Actinomycetes</taxon>
        <taxon>Streptosporangiales</taxon>
        <taxon>Streptosporangiaceae</taxon>
        <taxon>Microtetraspora</taxon>
    </lineage>
</organism>
<dbReference type="InterPro" id="IPR016181">
    <property type="entry name" value="Acyl_CoA_acyltransferase"/>
</dbReference>
<dbReference type="CDD" id="cd04301">
    <property type="entry name" value="NAT_SF"/>
    <property type="match status" value="1"/>
</dbReference>
<gene>
    <name evidence="4" type="ORF">ACFYXI_21985</name>
</gene>
<feature type="domain" description="N-acetyltransferase" evidence="3">
    <location>
        <begin position="4"/>
        <end position="155"/>
    </location>
</feature>
<keyword evidence="1 4" id="KW-0808">Transferase</keyword>
<dbReference type="RefSeq" id="WP_387413723.1">
    <property type="nucleotide sequence ID" value="NZ_JBIASD010000014.1"/>
</dbReference>
<dbReference type="GO" id="GO:0016746">
    <property type="term" value="F:acyltransferase activity"/>
    <property type="evidence" value="ECO:0007669"/>
    <property type="project" value="UniProtKB-KW"/>
</dbReference>
<dbReference type="PROSITE" id="PS51186">
    <property type="entry name" value="GNAT"/>
    <property type="match status" value="1"/>
</dbReference>
<evidence type="ECO:0000313" key="5">
    <source>
        <dbReference type="Proteomes" id="UP001602013"/>
    </source>
</evidence>
<keyword evidence="2 4" id="KW-0012">Acyltransferase</keyword>
<reference evidence="4 5" key="1">
    <citation type="submission" date="2024-10" db="EMBL/GenBank/DDBJ databases">
        <title>The Natural Products Discovery Center: Release of the First 8490 Sequenced Strains for Exploring Actinobacteria Biosynthetic Diversity.</title>
        <authorList>
            <person name="Kalkreuter E."/>
            <person name="Kautsar S.A."/>
            <person name="Yang D."/>
            <person name="Bader C.D."/>
            <person name="Teijaro C.N."/>
            <person name="Fluegel L."/>
            <person name="Davis C.M."/>
            <person name="Simpson J.R."/>
            <person name="Lauterbach L."/>
            <person name="Steele A.D."/>
            <person name="Gui C."/>
            <person name="Meng S."/>
            <person name="Li G."/>
            <person name="Viehrig K."/>
            <person name="Ye F."/>
            <person name="Su P."/>
            <person name="Kiefer A.F."/>
            <person name="Nichols A."/>
            <person name="Cepeda A.J."/>
            <person name="Yan W."/>
            <person name="Fan B."/>
            <person name="Jiang Y."/>
            <person name="Adhikari A."/>
            <person name="Zheng C.-J."/>
            <person name="Schuster L."/>
            <person name="Cowan T.M."/>
            <person name="Smanski M.J."/>
            <person name="Chevrette M.G."/>
            <person name="De Carvalho L.P.S."/>
            <person name="Shen B."/>
        </authorList>
    </citation>
    <scope>NUCLEOTIDE SEQUENCE [LARGE SCALE GENOMIC DNA]</scope>
    <source>
        <strain evidence="4 5">NPDC002173</strain>
    </source>
</reference>
<name>A0ABW6STE5_9ACTN</name>
<accession>A0ABW6STE5</accession>
<proteinExistence type="predicted"/>
<dbReference type="SUPFAM" id="SSF55729">
    <property type="entry name" value="Acyl-CoA N-acyltransferases (Nat)"/>
    <property type="match status" value="2"/>
</dbReference>
<dbReference type="PANTHER" id="PTHR43877">
    <property type="entry name" value="AMINOALKYLPHOSPHONATE N-ACETYLTRANSFERASE-RELATED-RELATED"/>
    <property type="match status" value="1"/>
</dbReference>
<sequence length="327" mass="36328">MHFERLRLSDPGDRVAGLYAIHQAVDDPGAPMSPRHFSSMLESGWTGEPGESWVVRVDGEIAGGYTLYYPREDNTHIANLVFLLVHPDRHRRGLGEALLDHAIGRARDEGRSLLIGETPTGGPGEAFAKAKGFAKATAEARRVLDLRTVDWASFELMRADAARHARGYTLERWTGPANAELLDDLALLAASMNDEPLGDLEMEGHRWTAERMRAGDEEVARAGLTAYTMIARHAAGGEPAGFTRILVDAEEHRGWARQVDTGVLRAHRGHRLGAVLKLANAAWLHACEPAVERIITWNADYNAYMLRINELMGFRLLDTWNAWQLRV</sequence>
<dbReference type="Pfam" id="PF00583">
    <property type="entry name" value="Acetyltransf_1"/>
    <property type="match status" value="1"/>
</dbReference>